<dbReference type="AlphaFoldDB" id="A0AAV5W496"/>
<evidence type="ECO:0000256" key="6">
    <source>
        <dbReference type="ARBA" id="ARBA00023054"/>
    </source>
</evidence>
<dbReference type="Proteomes" id="UP001432322">
    <property type="component" value="Unassembled WGS sequence"/>
</dbReference>
<keyword evidence="6" id="KW-0175">Coiled coil</keyword>
<keyword evidence="7" id="KW-0446">Lipid-binding</keyword>
<dbReference type="Gene3D" id="1.20.120.1100">
    <property type="match status" value="1"/>
</dbReference>
<dbReference type="GO" id="GO:0008289">
    <property type="term" value="F:lipid binding"/>
    <property type="evidence" value="ECO:0007669"/>
    <property type="project" value="UniProtKB-KW"/>
</dbReference>
<evidence type="ECO:0000256" key="5">
    <source>
        <dbReference type="ARBA" id="ARBA00022729"/>
    </source>
</evidence>
<accession>A0AAV5W496</accession>
<keyword evidence="5" id="KW-0732">Signal</keyword>
<comment type="similarity">
    <text evidence="2">Belongs to the fatty-acid and retinol-binding protein (FARBP) family.</text>
</comment>
<sequence length="232" mass="26755">FLLLLGFLSLISAGEEPNVDRLMTFFEKNSRSFNRSELASIFVKESRRIGVKTQSHVDYCTEELEKFQLSATEKESLMELFNGPFERIVKNTSDTKQILEMVKSEDPRAYAVIDKIDAVLTKFIDQTSNDTQKFANYMVLIFEKVLISCQGDDPFHHKDFQKAYVIGAGFSYMNYEYGQLSNATLIELEQLLCARLFARILMLDEIGRDTVQLLHRYMGPAGFNVSYLRFED</sequence>
<dbReference type="EMBL" id="BTSY01000005">
    <property type="protein sequence ID" value="GMT26749.1"/>
    <property type="molecule type" value="Genomic_DNA"/>
</dbReference>
<keyword evidence="4" id="KW-0964">Secreted</keyword>
<evidence type="ECO:0000256" key="4">
    <source>
        <dbReference type="ARBA" id="ARBA00022525"/>
    </source>
</evidence>
<name>A0AAV5W496_9BILA</name>
<comment type="caution">
    <text evidence="8">The sequence shown here is derived from an EMBL/GenBank/DDBJ whole genome shotgun (WGS) entry which is preliminary data.</text>
</comment>
<evidence type="ECO:0000256" key="1">
    <source>
        <dbReference type="ARBA" id="ARBA00004613"/>
    </source>
</evidence>
<dbReference type="InterPro" id="IPR008632">
    <property type="entry name" value="Gp-FAR-1"/>
</dbReference>
<evidence type="ECO:0000313" key="9">
    <source>
        <dbReference type="Proteomes" id="UP001432322"/>
    </source>
</evidence>
<evidence type="ECO:0000256" key="7">
    <source>
        <dbReference type="ARBA" id="ARBA00023121"/>
    </source>
</evidence>
<protein>
    <recommendedName>
        <fullName evidence="3">Fatty-acid and retinol-binding protein 1</fullName>
    </recommendedName>
</protein>
<feature type="non-terminal residue" evidence="8">
    <location>
        <position position="1"/>
    </location>
</feature>
<evidence type="ECO:0000313" key="8">
    <source>
        <dbReference type="EMBL" id="GMT26749.1"/>
    </source>
</evidence>
<gene>
    <name evidence="8" type="ORF">PFISCL1PPCAC_18046</name>
</gene>
<dbReference type="PANTHER" id="PTHR31418">
    <property type="entry name" value="FATTY-ACID AND RETINOL-BINDING PROTEIN 1"/>
    <property type="match status" value="1"/>
</dbReference>
<keyword evidence="9" id="KW-1185">Reference proteome</keyword>
<dbReference type="PANTHER" id="PTHR31418:SF7">
    <property type="entry name" value="FATTY-ACID AND RETINOL-BINDING PROTEIN 1"/>
    <property type="match status" value="1"/>
</dbReference>
<evidence type="ECO:0000256" key="3">
    <source>
        <dbReference type="ARBA" id="ARBA00017453"/>
    </source>
</evidence>
<organism evidence="8 9">
    <name type="scientific">Pristionchus fissidentatus</name>
    <dbReference type="NCBI Taxonomy" id="1538716"/>
    <lineage>
        <taxon>Eukaryota</taxon>
        <taxon>Metazoa</taxon>
        <taxon>Ecdysozoa</taxon>
        <taxon>Nematoda</taxon>
        <taxon>Chromadorea</taxon>
        <taxon>Rhabditida</taxon>
        <taxon>Rhabditina</taxon>
        <taxon>Diplogasteromorpha</taxon>
        <taxon>Diplogasteroidea</taxon>
        <taxon>Neodiplogasteridae</taxon>
        <taxon>Pristionchus</taxon>
    </lineage>
</organism>
<comment type="subcellular location">
    <subcellularLocation>
        <location evidence="1">Secreted</location>
    </subcellularLocation>
</comment>
<evidence type="ECO:0000256" key="2">
    <source>
        <dbReference type="ARBA" id="ARBA00006648"/>
    </source>
</evidence>
<dbReference type="GO" id="GO:0005576">
    <property type="term" value="C:extracellular region"/>
    <property type="evidence" value="ECO:0007669"/>
    <property type="project" value="UniProtKB-SubCell"/>
</dbReference>
<reference evidence="8" key="1">
    <citation type="submission" date="2023-10" db="EMBL/GenBank/DDBJ databases">
        <title>Genome assembly of Pristionchus species.</title>
        <authorList>
            <person name="Yoshida K."/>
            <person name="Sommer R.J."/>
        </authorList>
    </citation>
    <scope>NUCLEOTIDE SEQUENCE</scope>
    <source>
        <strain evidence="8">RS5133</strain>
    </source>
</reference>
<proteinExistence type="inferred from homology"/>